<evidence type="ECO:0000256" key="1">
    <source>
        <dbReference type="ARBA" id="ARBA00022553"/>
    </source>
</evidence>
<keyword evidence="2" id="KW-0677">Repeat</keyword>
<gene>
    <name evidence="4" type="ORF">CTOB1V02_LOCUS11848</name>
</gene>
<keyword evidence="1" id="KW-0597">Phosphoprotein</keyword>
<dbReference type="InterPro" id="IPR029123">
    <property type="entry name" value="RBM39_linker"/>
</dbReference>
<dbReference type="Pfam" id="PF00076">
    <property type="entry name" value="RRM_1"/>
    <property type="match status" value="2"/>
</dbReference>
<accession>A0A7R8WS15</accession>
<dbReference type="InterPro" id="IPR006509">
    <property type="entry name" value="RBM39_SF"/>
</dbReference>
<evidence type="ECO:0000313" key="4">
    <source>
        <dbReference type="EMBL" id="CAD7234030.1"/>
    </source>
</evidence>
<dbReference type="GO" id="GO:0003723">
    <property type="term" value="F:RNA binding"/>
    <property type="evidence" value="ECO:0007669"/>
    <property type="project" value="UniProtKB-UniRule"/>
</dbReference>
<feature type="non-terminal residue" evidence="4">
    <location>
        <position position="1"/>
    </location>
</feature>
<dbReference type="CDD" id="cd12284">
    <property type="entry name" value="RRM2_RBM23_RBM39"/>
    <property type="match status" value="1"/>
</dbReference>
<dbReference type="GO" id="GO:0005634">
    <property type="term" value="C:nucleus"/>
    <property type="evidence" value="ECO:0007669"/>
    <property type="project" value="InterPro"/>
</dbReference>
<dbReference type="FunFam" id="3.30.70.330:FF:000080">
    <property type="entry name" value="RNA-binding protein 39 isoform X1"/>
    <property type="match status" value="1"/>
</dbReference>
<dbReference type="EMBL" id="OB667559">
    <property type="protein sequence ID" value="CAD7234030.1"/>
    <property type="molecule type" value="Genomic_DNA"/>
</dbReference>
<dbReference type="CDD" id="cd12283">
    <property type="entry name" value="RRM1_RBM39_like"/>
    <property type="match status" value="1"/>
</dbReference>
<proteinExistence type="predicted"/>
<dbReference type="AlphaFoldDB" id="A0A7R8WS15"/>
<dbReference type="CDD" id="cd12285">
    <property type="entry name" value="RRM3_RBM39_like"/>
    <property type="match status" value="1"/>
</dbReference>
<keyword evidence="3" id="KW-0694">RNA-binding</keyword>
<dbReference type="Pfam" id="PF15519">
    <property type="entry name" value="RBM39linker"/>
    <property type="match status" value="1"/>
</dbReference>
<dbReference type="Gene3D" id="3.30.70.330">
    <property type="match status" value="3"/>
</dbReference>
<dbReference type="GO" id="GO:0006397">
    <property type="term" value="P:mRNA processing"/>
    <property type="evidence" value="ECO:0007669"/>
    <property type="project" value="InterPro"/>
</dbReference>
<dbReference type="SUPFAM" id="SSF54928">
    <property type="entry name" value="RNA-binding domain, RBD"/>
    <property type="match status" value="2"/>
</dbReference>
<dbReference type="InterPro" id="IPR012677">
    <property type="entry name" value="Nucleotide-bd_a/b_plait_sf"/>
</dbReference>
<name>A0A7R8WS15_9CRUS</name>
<dbReference type="PANTHER" id="PTHR48036">
    <property type="entry name" value="SPLICING FACTOR (PAD-1), PUTATIVE (AFU_ORTHOLOGUE AFUA_1G15810)-RELATED"/>
    <property type="match status" value="1"/>
</dbReference>
<dbReference type="InterPro" id="IPR035979">
    <property type="entry name" value="RBD_domain_sf"/>
</dbReference>
<dbReference type="PROSITE" id="PS50102">
    <property type="entry name" value="RRM"/>
    <property type="match status" value="2"/>
</dbReference>
<evidence type="ECO:0000256" key="3">
    <source>
        <dbReference type="ARBA" id="ARBA00022884"/>
    </source>
</evidence>
<evidence type="ECO:0000256" key="2">
    <source>
        <dbReference type="ARBA" id="ARBA00022737"/>
    </source>
</evidence>
<dbReference type="InterPro" id="IPR000504">
    <property type="entry name" value="RRM_dom"/>
</dbReference>
<dbReference type="SMART" id="SM00360">
    <property type="entry name" value="RRM"/>
    <property type="match status" value="3"/>
</dbReference>
<sequence>GAGGGAWTTADYKIDPKTGVMSLYGRAPTQNLTPEERDQRTVFCMQLSQRVRPRDLEEFFSAVGTVSAGKGFRWERKKVVDVKLITDTKTRRSKGIAYVEFAEVESAQLALGLSGQKLMGVPILVQQTQAEKNRMAAQSSANAANKSSNGKGPIKVYVGSLHFNITESMLKGIFEPFGKIEQIQLIIDTETQRSKGYGFVTFHEADDGKRAIEQLNGFELAGRPMKVAPSTDRQGEGIMKSPGGSDSGMGGTQLDNDELDRRGIDLGATGRLALMAKLAQGTGMELPSAAAAALNRSLMGGAAAATAPPIATQCFMLSNMFNPATETKPNWADEIRDDIIEESKKHGGLLHIYVDTASPQGNVYIKCPTIQIAQQCVAALHGRYFAGRVITAAYVPVSNYHQLFPDSVNSNILGLIGY</sequence>
<organism evidence="4">
    <name type="scientific">Cyprideis torosa</name>
    <dbReference type="NCBI Taxonomy" id="163714"/>
    <lineage>
        <taxon>Eukaryota</taxon>
        <taxon>Metazoa</taxon>
        <taxon>Ecdysozoa</taxon>
        <taxon>Arthropoda</taxon>
        <taxon>Crustacea</taxon>
        <taxon>Oligostraca</taxon>
        <taxon>Ostracoda</taxon>
        <taxon>Podocopa</taxon>
        <taxon>Podocopida</taxon>
        <taxon>Cytherocopina</taxon>
        <taxon>Cytheroidea</taxon>
        <taxon>Cytherideidae</taxon>
        <taxon>Cyprideis</taxon>
    </lineage>
</organism>
<protein>
    <submittedName>
        <fullName evidence="4">Uncharacterized protein</fullName>
    </submittedName>
</protein>
<reference evidence="4" key="1">
    <citation type="submission" date="2020-11" db="EMBL/GenBank/DDBJ databases">
        <authorList>
            <person name="Tran Van P."/>
        </authorList>
    </citation>
    <scope>NUCLEOTIDE SEQUENCE</scope>
</reference>
<dbReference type="OrthoDB" id="8123449at2759"/>
<dbReference type="NCBIfam" id="TIGR01622">
    <property type="entry name" value="SF-CC1"/>
    <property type="match status" value="1"/>
</dbReference>